<dbReference type="InterPro" id="IPR052986">
    <property type="entry name" value="VLIG_GTPase"/>
</dbReference>
<protein>
    <recommendedName>
        <fullName evidence="2">VLIG-type G domain-containing protein</fullName>
    </recommendedName>
</protein>
<evidence type="ECO:0000259" key="2">
    <source>
        <dbReference type="PROSITE" id="PS51717"/>
    </source>
</evidence>
<feature type="domain" description="VLIG-type G" evidence="2">
    <location>
        <begin position="621"/>
        <end position="743"/>
    </location>
</feature>
<keyword evidence="1" id="KW-0175">Coiled coil</keyword>
<keyword evidence="4" id="KW-1185">Reference proteome</keyword>
<dbReference type="Gene3D" id="3.40.50.300">
    <property type="entry name" value="P-loop containing nucleotide triphosphate hydrolases"/>
    <property type="match status" value="1"/>
</dbReference>
<dbReference type="InterPro" id="IPR030383">
    <property type="entry name" value="G_VLIG_dom"/>
</dbReference>
<dbReference type="InterPro" id="IPR027417">
    <property type="entry name" value="P-loop_NTPase"/>
</dbReference>
<dbReference type="Pfam" id="PF25683">
    <property type="entry name" value="URGCP_GTPase"/>
    <property type="match status" value="1"/>
</dbReference>
<dbReference type="EMBL" id="CAJNOM010000331">
    <property type="protein sequence ID" value="CAF1365522.1"/>
    <property type="molecule type" value="Genomic_DNA"/>
</dbReference>
<evidence type="ECO:0000313" key="4">
    <source>
        <dbReference type="Proteomes" id="UP000663832"/>
    </source>
</evidence>
<gene>
    <name evidence="3" type="ORF">QVE165_LOCUS34797</name>
</gene>
<name>A0A815IAS7_9BILA</name>
<comment type="caution">
    <text evidence="3">The sequence shown here is derived from an EMBL/GenBank/DDBJ whole genome shotgun (WGS) entry which is preliminary data.</text>
</comment>
<dbReference type="PROSITE" id="PS51717">
    <property type="entry name" value="G_VLIG"/>
    <property type="match status" value="1"/>
</dbReference>
<evidence type="ECO:0000313" key="3">
    <source>
        <dbReference type="EMBL" id="CAF1365522.1"/>
    </source>
</evidence>
<organism evidence="3 4">
    <name type="scientific">Adineta steineri</name>
    <dbReference type="NCBI Taxonomy" id="433720"/>
    <lineage>
        <taxon>Eukaryota</taxon>
        <taxon>Metazoa</taxon>
        <taxon>Spiralia</taxon>
        <taxon>Gnathifera</taxon>
        <taxon>Rotifera</taxon>
        <taxon>Eurotatoria</taxon>
        <taxon>Bdelloidea</taxon>
        <taxon>Adinetida</taxon>
        <taxon>Adinetidae</taxon>
        <taxon>Adineta</taxon>
    </lineage>
</organism>
<dbReference type="PANTHER" id="PTHR14819:SF25">
    <property type="entry name" value="CHROMOSOME UNDETERMINED SCAFFOLD_52, WHOLE GENOME SHOTGUN SEQUENCE"/>
    <property type="match status" value="1"/>
</dbReference>
<dbReference type="Proteomes" id="UP000663832">
    <property type="component" value="Unassembled WGS sequence"/>
</dbReference>
<dbReference type="PANTHER" id="PTHR14819">
    <property type="entry name" value="GTP-BINDING"/>
    <property type="match status" value="1"/>
</dbReference>
<accession>A0A815IAS7</accession>
<feature type="coiled-coil region" evidence="1">
    <location>
        <begin position="1228"/>
        <end position="1262"/>
    </location>
</feature>
<dbReference type="SUPFAM" id="SSF52540">
    <property type="entry name" value="P-loop containing nucleoside triphosphate hydrolases"/>
    <property type="match status" value="1"/>
</dbReference>
<evidence type="ECO:0000256" key="1">
    <source>
        <dbReference type="SAM" id="Coils"/>
    </source>
</evidence>
<proteinExistence type="predicted"/>
<dbReference type="OrthoDB" id="1597724at2759"/>
<dbReference type="GO" id="GO:0005525">
    <property type="term" value="F:GTP binding"/>
    <property type="evidence" value="ECO:0007669"/>
    <property type="project" value="InterPro"/>
</dbReference>
<sequence>MVFSGQRVAPYVVDSLKRYHAINDIHEVLPKCTYEKLKTIIKNNVDLYSSFMNMIENVTTRILLIIAIESMTYDSQRHLSHFIKRNDLPIPFSYYSWNNITNKIDYKINFNCILEPLCLTKDHLCLQIGSDSAIGMGKSSLLPYIFTDKRKQSLSTSATDAAYRNSCIDVLFSKLQLKLQPDISASIAPYIIFDVHGQVDKNKNLLLIKSIQLYASVQMLYITKNDFPRSSISKNGDENDFLFRCMNYSQASSSVTATIVIIFDQDYDNQIKSGELVNQFEQYYSKYQWSNIYWTTAPPLDSASIQSITEFKKKTRTQRLIEQFSVIFGKVHVKAQEKKDLLFRSSFSIQTMYYQLTGNQKSDYERLKRSDIKFETEEELKELFEKLSDDSDNLKLVTPMSYYQSQLDNIKKKLEAMPPTASEKSELEKGLEQIRSEKESKCKLNSYHKFMIQLLHSRTYMDLLITEMYLETWRNKYVPHLKEKREQLKTGKDEHLKILHKLQDKVLKNHTDIESKNELGRILSKNDEMKQKLIKLDDKLTNVDLTIGLMCDELYALCEQLYDAPPSTIPDFHIVFDKIAKNIANLVYKGFAIHVLRHRPLVCQSHMMASAIKYLGKAEAEGPVIVLTVVGEQSSAKSSLLNATFGANFRVSAGRCTIGIYLGIAYYKNVTIIIQDSEGLMSLEESGTIFDNQMITMAILSSHLVIVNHKGEISSSLESLIGMSLYAKMQMQSFPMKPKLFFVLRDQINSDKKIFQEQLNKFKDNLRTSSSFLKVNIDDELEITSDNICLLPSAFSEDINPDLGIKQQWRNSTFPYNIHDLRKHIFAGLKQHSNSFYSDFTMLYNKMTSNWKTIDDLGQGLLECKSLAELKITNELKSLTQEIYEEKSRELYDKGKTMLEDVIQKWKDDDIQTPSDVIMKTLSEEGTHKLDILTRDILNGALEKFDEATQAAYYSGLKARPRESIDPLIRSTQNLLYQRFQEDLYDKAKTNAQLSLQKQMLNKCNEFFIQNINNGNADFSTLKAELAKRRKQLEADIRQNLSLLRKTPDEIRETILNIYNTAITARKGNAEKTIYNQCKVLSPATFEDECRNLDNVFQSIFSYLKHPKQPTGKWWNSFFSHSKWDTFAKQLHWFKKSDSKDNQRIFMEIIEEVVEKVNHNVSEMLSSIQLAYNDQAVIIGLLQHVSNAMQSQQSPIQKYYNGLNVPQITMDLVLISLRLLIDQSITITNRKHEELEKSINKLDDWEKEIEQQFNLMKNSTEQATNYRRALQQNIISEAFDHFRQVTIKSIDKYIAERDFSNSTVLAEAAYAHSIQTGDANEIMKYVSDINRYYLERALEKVRPFRSSTIEGKMIEFQDAVLNCARIASEVVEKHGSRDISVVHNSISTSIKRILPNYNGNKMMVVQVEITKPDQFKQSFKAIAGETTKMQENVKELKSEMEKVITEACKTIVTSALGCASICPGCGTKCQLSNQPHSHHTSKYHLAGVFHGWRIKGENTPYLVLCYQNWATSDVVVGEETIHPKSKYYKDRAPEWFQNLNQMANYGPDKDNSIPPEDQRKAWMKVRKTIVKRFGLVDLPNYSKEYDTTIQSSPENFVEKWIYD</sequence>
<reference evidence="3" key="1">
    <citation type="submission" date="2021-02" db="EMBL/GenBank/DDBJ databases">
        <authorList>
            <person name="Nowell W R."/>
        </authorList>
    </citation>
    <scope>NUCLEOTIDE SEQUENCE</scope>
</reference>